<gene>
    <name evidence="1" type="ORF">I5907_16630</name>
</gene>
<protein>
    <submittedName>
        <fullName evidence="1">Uncharacterized protein</fullName>
    </submittedName>
</protein>
<dbReference type="Proteomes" id="UP000628448">
    <property type="component" value="Unassembled WGS sequence"/>
</dbReference>
<proteinExistence type="predicted"/>
<dbReference type="EMBL" id="JADWYR010000002">
    <property type="protein sequence ID" value="MBG9377868.1"/>
    <property type="molecule type" value="Genomic_DNA"/>
</dbReference>
<keyword evidence="2" id="KW-1185">Reference proteome</keyword>
<evidence type="ECO:0000313" key="2">
    <source>
        <dbReference type="Proteomes" id="UP000628448"/>
    </source>
</evidence>
<name>A0A931E6C5_9BACT</name>
<comment type="caution">
    <text evidence="1">The sequence shown here is derived from an EMBL/GenBank/DDBJ whole genome shotgun (WGS) entry which is preliminary data.</text>
</comment>
<dbReference type="RefSeq" id="WP_196991933.1">
    <property type="nucleotide sequence ID" value="NZ_JADWYR010000002.1"/>
</dbReference>
<dbReference type="AlphaFoldDB" id="A0A931E6C5"/>
<sequence>MTESEKTAIVMNAKPVYMLVNKLGLKDADAIVRNKIIKKYKAFIYKNYDGGFRTATVYVYENEYYCNLFSPQSPRPSRGFNRHM</sequence>
<accession>A0A931E6C5</accession>
<organism evidence="1 2">
    <name type="scientific">Panacibacter microcysteis</name>
    <dbReference type="NCBI Taxonomy" id="2793269"/>
    <lineage>
        <taxon>Bacteria</taxon>
        <taxon>Pseudomonadati</taxon>
        <taxon>Bacteroidota</taxon>
        <taxon>Chitinophagia</taxon>
        <taxon>Chitinophagales</taxon>
        <taxon>Chitinophagaceae</taxon>
        <taxon>Panacibacter</taxon>
    </lineage>
</organism>
<evidence type="ECO:0000313" key="1">
    <source>
        <dbReference type="EMBL" id="MBG9377868.1"/>
    </source>
</evidence>
<reference evidence="1" key="1">
    <citation type="submission" date="2020-11" db="EMBL/GenBank/DDBJ databases">
        <title>Bacterial whole genome sequence for Panacibacter sp. DH6.</title>
        <authorList>
            <person name="Le V."/>
            <person name="Ko S."/>
            <person name="Ahn C.-Y."/>
            <person name="Oh H.-M."/>
        </authorList>
    </citation>
    <scope>NUCLEOTIDE SEQUENCE</scope>
    <source>
        <strain evidence="1">DH6</strain>
    </source>
</reference>